<evidence type="ECO:0000313" key="3">
    <source>
        <dbReference type="Proteomes" id="UP001309876"/>
    </source>
</evidence>
<evidence type="ECO:0000256" key="1">
    <source>
        <dbReference type="SAM" id="MobiDB-lite"/>
    </source>
</evidence>
<dbReference type="EMBL" id="JAVRRJ010000006">
    <property type="protein sequence ID" value="KAK5083470.1"/>
    <property type="molecule type" value="Genomic_DNA"/>
</dbReference>
<sequence length="395" mass="44849">MIDLFLKEALQHFEREKSRPSITNVQGLSMLNVIIGQMNQDRVALNYALQGSEMCSELQRTSVQKTLLASADPKEREEVQYALDVANWECLASLSFSFTAWLRPQLTLVPSRPYPNTRPQSLSSSLEHWKPYPGTDTGGSTEGNARYWRQSSLFMYAQELTRVLYLREPPLTSTRLEEFIERVTKSHNDLTEEHFVGVNAASTFYLKIWWDTILMAALLHQKQHHLEAVDLSKVNAQLIKYAVEVSQLVESTYTFTGQGVISAHAILPLHQSLNILIDANLEQKYDSNITANFKLLCELVGRVPFVMSLVRMLQLDVRSRGIELPTATVELLEDFEQNILAKDVLPNTLYPYHGSVSLEEGGQSADESTGWTMNMGEFLDVFEKLDVRNSVNDKK</sequence>
<protein>
    <submittedName>
        <fullName evidence="2">Uncharacterized protein</fullName>
    </submittedName>
</protein>
<reference evidence="2 3" key="1">
    <citation type="submission" date="2023-08" db="EMBL/GenBank/DDBJ databases">
        <title>Black Yeasts Isolated from many extreme environments.</title>
        <authorList>
            <person name="Coleine C."/>
            <person name="Stajich J.E."/>
            <person name="Selbmann L."/>
        </authorList>
    </citation>
    <scope>NUCLEOTIDE SEQUENCE [LARGE SCALE GENOMIC DNA]</scope>
    <source>
        <strain evidence="2 3">CCFEE 5910</strain>
    </source>
</reference>
<feature type="region of interest" description="Disordered" evidence="1">
    <location>
        <begin position="120"/>
        <end position="141"/>
    </location>
</feature>
<dbReference type="AlphaFoldDB" id="A0AAN7SWE8"/>
<name>A0AAN7SWE8_9EURO</name>
<organism evidence="2 3">
    <name type="scientific">Lithohypha guttulata</name>
    <dbReference type="NCBI Taxonomy" id="1690604"/>
    <lineage>
        <taxon>Eukaryota</taxon>
        <taxon>Fungi</taxon>
        <taxon>Dikarya</taxon>
        <taxon>Ascomycota</taxon>
        <taxon>Pezizomycotina</taxon>
        <taxon>Eurotiomycetes</taxon>
        <taxon>Chaetothyriomycetidae</taxon>
        <taxon>Chaetothyriales</taxon>
        <taxon>Trichomeriaceae</taxon>
        <taxon>Lithohypha</taxon>
    </lineage>
</organism>
<dbReference type="PANTHER" id="PTHR47256:SF1">
    <property type="entry name" value="ZN(II)2CYS6 TRANSCRIPTION FACTOR (EUROFUNG)"/>
    <property type="match status" value="1"/>
</dbReference>
<accession>A0AAN7SWE8</accession>
<comment type="caution">
    <text evidence="2">The sequence shown here is derived from an EMBL/GenBank/DDBJ whole genome shotgun (WGS) entry which is preliminary data.</text>
</comment>
<dbReference type="InterPro" id="IPR053187">
    <property type="entry name" value="Notoamide_regulator"/>
</dbReference>
<proteinExistence type="predicted"/>
<gene>
    <name evidence="2" type="ORF">LTR05_005972</name>
</gene>
<dbReference type="PANTHER" id="PTHR47256">
    <property type="entry name" value="ZN(II)2CYS6 TRANSCRIPTION FACTOR (EUROFUNG)-RELATED"/>
    <property type="match status" value="1"/>
</dbReference>
<keyword evidence="3" id="KW-1185">Reference proteome</keyword>
<evidence type="ECO:0000313" key="2">
    <source>
        <dbReference type="EMBL" id="KAK5083470.1"/>
    </source>
</evidence>
<dbReference type="Proteomes" id="UP001309876">
    <property type="component" value="Unassembled WGS sequence"/>
</dbReference>